<dbReference type="PANTHER" id="PTHR15629">
    <property type="entry name" value="SH3YL1 PROTEIN"/>
    <property type="match status" value="1"/>
</dbReference>
<organism evidence="3 4">
    <name type="scientific">Zasmidium cellare ATCC 36951</name>
    <dbReference type="NCBI Taxonomy" id="1080233"/>
    <lineage>
        <taxon>Eukaryota</taxon>
        <taxon>Fungi</taxon>
        <taxon>Dikarya</taxon>
        <taxon>Ascomycota</taxon>
        <taxon>Pezizomycotina</taxon>
        <taxon>Dothideomycetes</taxon>
        <taxon>Dothideomycetidae</taxon>
        <taxon>Mycosphaerellales</taxon>
        <taxon>Mycosphaerellaceae</taxon>
        <taxon>Zasmidium</taxon>
    </lineage>
</organism>
<name>A0A6A6BYY2_ZASCE</name>
<feature type="compositionally biased region" description="Low complexity" evidence="1">
    <location>
        <begin position="30"/>
        <end position="45"/>
    </location>
</feature>
<gene>
    <name evidence="3" type="ORF">M409DRAFT_60404</name>
</gene>
<dbReference type="RefSeq" id="XP_033660893.1">
    <property type="nucleotide sequence ID" value="XM_033814469.1"/>
</dbReference>
<feature type="domain" description="Ysc84 actin-binding" evidence="2">
    <location>
        <begin position="207"/>
        <end position="330"/>
    </location>
</feature>
<dbReference type="GO" id="GO:0035091">
    <property type="term" value="F:phosphatidylinositol binding"/>
    <property type="evidence" value="ECO:0007669"/>
    <property type="project" value="TreeGrafter"/>
</dbReference>
<evidence type="ECO:0000256" key="1">
    <source>
        <dbReference type="SAM" id="MobiDB-lite"/>
    </source>
</evidence>
<keyword evidence="4" id="KW-1185">Reference proteome</keyword>
<evidence type="ECO:0000313" key="3">
    <source>
        <dbReference type="EMBL" id="KAF2160004.1"/>
    </source>
</evidence>
<evidence type="ECO:0000259" key="2">
    <source>
        <dbReference type="Pfam" id="PF04366"/>
    </source>
</evidence>
<dbReference type="AlphaFoldDB" id="A0A6A6BYY2"/>
<evidence type="ECO:0000313" key="4">
    <source>
        <dbReference type="Proteomes" id="UP000799537"/>
    </source>
</evidence>
<dbReference type="InterPro" id="IPR051702">
    <property type="entry name" value="SH3_domain_YSC84-like"/>
</dbReference>
<feature type="region of interest" description="Disordered" evidence="1">
    <location>
        <begin position="122"/>
        <end position="152"/>
    </location>
</feature>
<dbReference type="CDD" id="cd11524">
    <property type="entry name" value="SYLF"/>
    <property type="match status" value="1"/>
</dbReference>
<dbReference type="GeneID" id="54567741"/>
<dbReference type="PANTHER" id="PTHR15629:SF8">
    <property type="entry name" value="DUF500 DOMAIN PROTEIN (AFU_ORTHOLOGUE AFUA_5G07310)"/>
    <property type="match status" value="1"/>
</dbReference>
<proteinExistence type="predicted"/>
<accession>A0A6A6BYY2</accession>
<reference evidence="3" key="1">
    <citation type="journal article" date="2020" name="Stud. Mycol.">
        <title>101 Dothideomycetes genomes: a test case for predicting lifestyles and emergence of pathogens.</title>
        <authorList>
            <person name="Haridas S."/>
            <person name="Albert R."/>
            <person name="Binder M."/>
            <person name="Bloem J."/>
            <person name="Labutti K."/>
            <person name="Salamov A."/>
            <person name="Andreopoulos B."/>
            <person name="Baker S."/>
            <person name="Barry K."/>
            <person name="Bills G."/>
            <person name="Bluhm B."/>
            <person name="Cannon C."/>
            <person name="Castanera R."/>
            <person name="Culley D."/>
            <person name="Daum C."/>
            <person name="Ezra D."/>
            <person name="Gonzalez J."/>
            <person name="Henrissat B."/>
            <person name="Kuo A."/>
            <person name="Liang C."/>
            <person name="Lipzen A."/>
            <person name="Lutzoni F."/>
            <person name="Magnuson J."/>
            <person name="Mondo S."/>
            <person name="Nolan M."/>
            <person name="Ohm R."/>
            <person name="Pangilinan J."/>
            <person name="Park H.-J."/>
            <person name="Ramirez L."/>
            <person name="Alfaro M."/>
            <person name="Sun H."/>
            <person name="Tritt A."/>
            <person name="Yoshinaga Y."/>
            <person name="Zwiers L.-H."/>
            <person name="Turgeon B."/>
            <person name="Goodwin S."/>
            <person name="Spatafora J."/>
            <person name="Crous P."/>
            <person name="Grigoriev I."/>
        </authorList>
    </citation>
    <scope>NUCLEOTIDE SEQUENCE</scope>
    <source>
        <strain evidence="3">ATCC 36951</strain>
    </source>
</reference>
<sequence>MAAAKPMYQPGGYDNSYPPYPETSNYYAGPSNNYPEPSNSYPEPSHYVGQQSQQEQLPPAEKQGKAQKFNRIMNKMSKPLNKAATKMGCEAFNPQELDLEMEKCARILRSFCIDGFMAPDPNNPNDPNADKNSTTSSASSKKKGPHGRERKALYKIPPKAIQNCKGLAIFTCMRFGLHIGGGNGCGVLIRHLPDGSWSAPSGIHMASMTGGLVAGLDVYDCVAVINTDKGMEGFTRVRGTIGGEVAATVGPLGAGAVGDLEVSKRVSPVWTYTKNRGLYVGAHIDGTIFIERTNENPRFYGKPGIRHAEILSGEIIAPQCCNVLYQTLNAIEGKMYNPADLPPPYEAAVKN</sequence>
<dbReference type="Pfam" id="PF04366">
    <property type="entry name" value="Ysc84"/>
    <property type="match status" value="1"/>
</dbReference>
<dbReference type="OrthoDB" id="443981at2759"/>
<dbReference type="EMBL" id="ML993631">
    <property type="protein sequence ID" value="KAF2160004.1"/>
    <property type="molecule type" value="Genomic_DNA"/>
</dbReference>
<dbReference type="Proteomes" id="UP000799537">
    <property type="component" value="Unassembled WGS sequence"/>
</dbReference>
<dbReference type="InterPro" id="IPR007461">
    <property type="entry name" value="Ysc84_actin-binding"/>
</dbReference>
<feature type="compositionally biased region" description="Low complexity" evidence="1">
    <location>
        <begin position="122"/>
        <end position="139"/>
    </location>
</feature>
<protein>
    <recommendedName>
        <fullName evidence="2">Ysc84 actin-binding domain-containing protein</fullName>
    </recommendedName>
</protein>
<feature type="region of interest" description="Disordered" evidence="1">
    <location>
        <begin position="1"/>
        <end position="66"/>
    </location>
</feature>